<dbReference type="InterPro" id="IPR003593">
    <property type="entry name" value="AAA+_ATPase"/>
</dbReference>
<dbReference type="Proteomes" id="UP000030364">
    <property type="component" value="Unassembled WGS sequence"/>
</dbReference>
<dbReference type="InterPro" id="IPR003439">
    <property type="entry name" value="ABC_transporter-like_ATP-bd"/>
</dbReference>
<dbReference type="SUPFAM" id="SSF52540">
    <property type="entry name" value="P-loop containing nucleoside triphosphate hydrolases"/>
    <property type="match status" value="1"/>
</dbReference>
<dbReference type="PROSITE" id="PS50893">
    <property type="entry name" value="ABC_TRANSPORTER_2"/>
    <property type="match status" value="1"/>
</dbReference>
<dbReference type="InterPro" id="IPR017871">
    <property type="entry name" value="ABC_transporter-like_CS"/>
</dbReference>
<dbReference type="GO" id="GO:0005524">
    <property type="term" value="F:ATP binding"/>
    <property type="evidence" value="ECO:0007669"/>
    <property type="project" value="UniProtKB-KW"/>
</dbReference>
<evidence type="ECO:0000313" key="5">
    <source>
        <dbReference type="EMBL" id="KIX84477.1"/>
    </source>
</evidence>
<comment type="caution">
    <text evidence="5">The sequence shown here is derived from an EMBL/GenBank/DDBJ whole genome shotgun (WGS) entry which is preliminary data.</text>
</comment>
<evidence type="ECO:0000256" key="1">
    <source>
        <dbReference type="ARBA" id="ARBA00022448"/>
    </source>
</evidence>
<dbReference type="Gene3D" id="3.40.50.300">
    <property type="entry name" value="P-loop containing nucleotide triphosphate hydrolases"/>
    <property type="match status" value="1"/>
</dbReference>
<dbReference type="PANTHER" id="PTHR42939:SF1">
    <property type="entry name" value="ABC TRANSPORTER ATP-BINDING PROTEIN ALBC-RELATED"/>
    <property type="match status" value="1"/>
</dbReference>
<dbReference type="GO" id="GO:0016887">
    <property type="term" value="F:ATP hydrolysis activity"/>
    <property type="evidence" value="ECO:0007669"/>
    <property type="project" value="InterPro"/>
</dbReference>
<keyword evidence="3 5" id="KW-0067">ATP-binding</keyword>
<keyword evidence="6" id="KW-1185">Reference proteome</keyword>
<dbReference type="PANTHER" id="PTHR42939">
    <property type="entry name" value="ABC TRANSPORTER ATP-BINDING PROTEIN ALBC-RELATED"/>
    <property type="match status" value="1"/>
</dbReference>
<evidence type="ECO:0000256" key="3">
    <source>
        <dbReference type="ARBA" id="ARBA00022840"/>
    </source>
</evidence>
<evidence type="ECO:0000256" key="2">
    <source>
        <dbReference type="ARBA" id="ARBA00022741"/>
    </source>
</evidence>
<feature type="domain" description="ABC transporter" evidence="4">
    <location>
        <begin position="2"/>
        <end position="191"/>
    </location>
</feature>
<protein>
    <submittedName>
        <fullName evidence="5">ABC transporter ATP-binding protein</fullName>
    </submittedName>
</protein>
<dbReference type="PROSITE" id="PS00211">
    <property type="entry name" value="ABC_TRANSPORTER_1"/>
    <property type="match status" value="1"/>
</dbReference>
<organism evidence="5 6">
    <name type="scientific">Thermus filiformis</name>
    <dbReference type="NCBI Taxonomy" id="276"/>
    <lineage>
        <taxon>Bacteria</taxon>
        <taxon>Thermotogati</taxon>
        <taxon>Deinococcota</taxon>
        <taxon>Deinococci</taxon>
        <taxon>Thermales</taxon>
        <taxon>Thermaceae</taxon>
        <taxon>Thermus</taxon>
    </lineage>
</organism>
<dbReference type="Pfam" id="PF00005">
    <property type="entry name" value="ABC_tran"/>
    <property type="match status" value="1"/>
</dbReference>
<sequence>MLRFEDVWKRFGRDWVLKGVGLEVERGEVVALLGPNGSGKTTLLRLAAGLLRPTRGRVERRGEALLLPNPPAFHRHLTAREHLAYDLALFQGSGGMEEAVGLLEAFGLPPDKPLLAFSSGMRKRLALLRLLLLRPGVWLLDEPETALDQEGRRLLLELLEEGRRRAAVVLATHDLDFARKVADRTLLLGQG</sequence>
<keyword evidence="1" id="KW-0813">Transport</keyword>
<dbReference type="InterPro" id="IPR051782">
    <property type="entry name" value="ABC_Transporter_VariousFunc"/>
</dbReference>
<dbReference type="InterPro" id="IPR027417">
    <property type="entry name" value="P-loop_NTPase"/>
</dbReference>
<dbReference type="OrthoDB" id="9809205at2"/>
<reference evidence="5 6" key="1">
    <citation type="journal article" date="2015" name="Genome Announc.">
        <title>Draft Genome Sequence of the Thermophile Thermus filiformis ATCC 43280, Producer of Carotenoid-(Di)glucoside-Branched Fatty Acid (Di)esters and Source of Hyperthermostable Enzymes of Biotechnological Interest.</title>
        <authorList>
            <person name="Mandelli F."/>
            <person name="Oliveira Ramires B."/>
            <person name="Couger M.B."/>
            <person name="Paixao D.A."/>
            <person name="Camilo C.M."/>
            <person name="Polikarpov I."/>
            <person name="Prade R."/>
            <person name="Riano-Pachon D.M."/>
            <person name="Squina F.M."/>
        </authorList>
    </citation>
    <scope>NUCLEOTIDE SEQUENCE [LARGE SCALE GENOMIC DNA]</scope>
    <source>
        <strain evidence="5 6">ATCC 43280</strain>
    </source>
</reference>
<dbReference type="SMART" id="SM00382">
    <property type="entry name" value="AAA"/>
    <property type="match status" value="1"/>
</dbReference>
<gene>
    <name evidence="5" type="ORF">THFILI_05955</name>
</gene>
<proteinExistence type="predicted"/>
<evidence type="ECO:0000259" key="4">
    <source>
        <dbReference type="PROSITE" id="PS50893"/>
    </source>
</evidence>
<keyword evidence="2" id="KW-0547">Nucleotide-binding</keyword>
<name>A0A0D6X9V8_THEFI</name>
<evidence type="ECO:0000313" key="6">
    <source>
        <dbReference type="Proteomes" id="UP000030364"/>
    </source>
</evidence>
<dbReference type="EMBL" id="JPSL02000039">
    <property type="protein sequence ID" value="KIX84477.1"/>
    <property type="molecule type" value="Genomic_DNA"/>
</dbReference>
<dbReference type="AlphaFoldDB" id="A0A0D6X9V8"/>
<accession>A0A0D6X9V8</accession>
<dbReference type="RefSeq" id="WP_038060529.1">
    <property type="nucleotide sequence ID" value="NZ_JPSL02000039.1"/>
</dbReference>
<dbReference type="STRING" id="276.THFILI_05955"/>